<sequence>MPQKPSIDTDTLTVMWTRLQGYQTKHYWYADHFVPLLKTLTTTSRNYQVDSPSPPSLNSTTDFPPLSSSAPKRRRIQRDPLLSPTPTSPISVQASSPPSAVKSTPSKLLLSPLPNLSPIPGSTTKANTMQTSTPTHSASTLSVNDLYHAIIDVNTTPLASIPKDQKDNAYFLIDNSDNVKRKLNGQPSQYSDDCGAWDSHGGHTVNTTFVVQSNNTLRIAFVKEGLYCYEKQVKGKKTYMPYNPQPDPDSVLTLNRYYIPLKRDKTFKKRVSAFNKLPSTFQNRQHIAVVEYTGSCPTTKTTHGNAKHVSHEFIRTDPSVMNRITEGLNNKKSYIEIYQDMVLKDPDNALEDLQQVHTKTLQQKTGFPCCQSQHC</sequence>
<evidence type="ECO:0000313" key="3">
    <source>
        <dbReference type="Proteomes" id="UP000507470"/>
    </source>
</evidence>
<dbReference type="OrthoDB" id="5791190at2759"/>
<accession>A0A6J8C800</accession>
<name>A0A6J8C800_MYTCO</name>
<dbReference type="EMBL" id="CACVKT020004991">
    <property type="protein sequence ID" value="CAC5392568.1"/>
    <property type="molecule type" value="Genomic_DNA"/>
</dbReference>
<feature type="compositionally biased region" description="Polar residues" evidence="1">
    <location>
        <begin position="90"/>
        <end position="102"/>
    </location>
</feature>
<organism evidence="2 3">
    <name type="scientific">Mytilus coruscus</name>
    <name type="common">Sea mussel</name>
    <dbReference type="NCBI Taxonomy" id="42192"/>
    <lineage>
        <taxon>Eukaryota</taxon>
        <taxon>Metazoa</taxon>
        <taxon>Spiralia</taxon>
        <taxon>Lophotrochozoa</taxon>
        <taxon>Mollusca</taxon>
        <taxon>Bivalvia</taxon>
        <taxon>Autobranchia</taxon>
        <taxon>Pteriomorphia</taxon>
        <taxon>Mytilida</taxon>
        <taxon>Mytiloidea</taxon>
        <taxon>Mytilidae</taxon>
        <taxon>Mytilinae</taxon>
        <taxon>Mytilus</taxon>
    </lineage>
</organism>
<dbReference type="Proteomes" id="UP000507470">
    <property type="component" value="Unassembled WGS sequence"/>
</dbReference>
<protein>
    <submittedName>
        <fullName evidence="2">Uncharacterized protein</fullName>
    </submittedName>
</protein>
<dbReference type="AlphaFoldDB" id="A0A6J8C800"/>
<gene>
    <name evidence="2" type="ORF">MCOR_27491</name>
</gene>
<reference evidence="2 3" key="1">
    <citation type="submission" date="2020-06" db="EMBL/GenBank/DDBJ databases">
        <authorList>
            <person name="Li R."/>
            <person name="Bekaert M."/>
        </authorList>
    </citation>
    <scope>NUCLEOTIDE SEQUENCE [LARGE SCALE GENOMIC DNA]</scope>
    <source>
        <strain evidence="3">wild</strain>
    </source>
</reference>
<evidence type="ECO:0000256" key="1">
    <source>
        <dbReference type="SAM" id="MobiDB-lite"/>
    </source>
</evidence>
<feature type="compositionally biased region" description="Low complexity" evidence="1">
    <location>
        <begin position="80"/>
        <end position="89"/>
    </location>
</feature>
<proteinExistence type="predicted"/>
<feature type="compositionally biased region" description="Polar residues" evidence="1">
    <location>
        <begin position="46"/>
        <end position="70"/>
    </location>
</feature>
<keyword evidence="3" id="KW-1185">Reference proteome</keyword>
<feature type="region of interest" description="Disordered" evidence="1">
    <location>
        <begin position="46"/>
        <end position="115"/>
    </location>
</feature>
<evidence type="ECO:0000313" key="2">
    <source>
        <dbReference type="EMBL" id="CAC5392568.1"/>
    </source>
</evidence>
<feature type="compositionally biased region" description="Low complexity" evidence="1">
    <location>
        <begin position="103"/>
        <end position="115"/>
    </location>
</feature>